<proteinExistence type="predicted"/>
<reference evidence="2 3" key="1">
    <citation type="submission" date="2023-11" db="EMBL/GenBank/DDBJ databases">
        <title>An acidophilic fungus is an integral part of prey digestion in a carnivorous sundew plant.</title>
        <authorList>
            <person name="Tsai I.J."/>
        </authorList>
    </citation>
    <scope>NUCLEOTIDE SEQUENCE [LARGE SCALE GENOMIC DNA]</scope>
    <source>
        <strain evidence="2">169a</strain>
    </source>
</reference>
<dbReference type="EMBL" id="CP138591">
    <property type="protein sequence ID" value="WPH03983.1"/>
    <property type="molecule type" value="Genomic_DNA"/>
</dbReference>
<evidence type="ECO:0008006" key="4">
    <source>
        <dbReference type="Google" id="ProtNLM"/>
    </source>
</evidence>
<feature type="chain" id="PRO_5042815867" description="Small secreted protein" evidence="1">
    <location>
        <begin position="20"/>
        <end position="149"/>
    </location>
</feature>
<evidence type="ECO:0000256" key="1">
    <source>
        <dbReference type="SAM" id="SignalP"/>
    </source>
</evidence>
<dbReference type="PANTHER" id="PTHR39602">
    <property type="entry name" value="ACW-9"/>
    <property type="match status" value="1"/>
</dbReference>
<sequence length="149" mass="15805">MQFTNAVLALSALAGSALAAPTLGSKNMMATNQQWTIQDFHRGCGPAGKACSYHFAINTNDGSQPTQCNYQITATPPAARASYSGIQCGDFTISSSWSGQFGEGKGFQVLAVVSKDRQIIYPSYTDAQIGTDSAVVKPDQSYTPQNLPQ</sequence>
<accession>A0AAQ3MBM6</accession>
<evidence type="ECO:0000313" key="3">
    <source>
        <dbReference type="Proteomes" id="UP001303373"/>
    </source>
</evidence>
<feature type="signal peptide" evidence="1">
    <location>
        <begin position="1"/>
        <end position="19"/>
    </location>
</feature>
<dbReference type="Proteomes" id="UP001303373">
    <property type="component" value="Chromosome 12"/>
</dbReference>
<gene>
    <name evidence="2" type="ORF">R9X50_00686600</name>
</gene>
<name>A0AAQ3MBM6_9PEZI</name>
<organism evidence="2 3">
    <name type="scientific">Acrodontium crateriforme</name>
    <dbReference type="NCBI Taxonomy" id="150365"/>
    <lineage>
        <taxon>Eukaryota</taxon>
        <taxon>Fungi</taxon>
        <taxon>Dikarya</taxon>
        <taxon>Ascomycota</taxon>
        <taxon>Pezizomycotina</taxon>
        <taxon>Dothideomycetes</taxon>
        <taxon>Dothideomycetidae</taxon>
        <taxon>Mycosphaerellales</taxon>
        <taxon>Teratosphaeriaceae</taxon>
        <taxon>Acrodontium</taxon>
    </lineage>
</organism>
<protein>
    <recommendedName>
        <fullName evidence="4">Small secreted protein</fullName>
    </recommendedName>
</protein>
<keyword evidence="1" id="KW-0732">Signal</keyword>
<dbReference type="AlphaFoldDB" id="A0AAQ3MBM6"/>
<evidence type="ECO:0000313" key="2">
    <source>
        <dbReference type="EMBL" id="WPH03983.1"/>
    </source>
</evidence>
<dbReference type="PANTHER" id="PTHR39602:SF2">
    <property type="entry name" value="ACW-9"/>
    <property type="match status" value="1"/>
</dbReference>
<keyword evidence="3" id="KW-1185">Reference proteome</keyword>